<proteinExistence type="predicted"/>
<dbReference type="AlphaFoldDB" id="A0A2T1LS95"/>
<protein>
    <submittedName>
        <fullName evidence="1">Uncharacterized protein</fullName>
    </submittedName>
</protein>
<keyword evidence="2" id="KW-1185">Reference proteome</keyword>
<comment type="caution">
    <text evidence="1">The sequence shown here is derived from an EMBL/GenBank/DDBJ whole genome shotgun (WGS) entry which is preliminary data.</text>
</comment>
<dbReference type="OrthoDB" id="2880698at2"/>
<sequence length="75" mass="8858">MAFYITLTKESEDEQGVIYQYESAPEYLGKIYFDKSHGTIKKIQSIPEHLLVRAEIKLRQHWQKGHFPDKTCWAS</sequence>
<dbReference type="EMBL" id="PXOH01000037">
    <property type="protein sequence ID" value="PSF32483.1"/>
    <property type="molecule type" value="Genomic_DNA"/>
</dbReference>
<evidence type="ECO:0000313" key="2">
    <source>
        <dbReference type="Proteomes" id="UP000239001"/>
    </source>
</evidence>
<gene>
    <name evidence="1" type="ORF">C7H19_21550</name>
</gene>
<organism evidence="1 2">
    <name type="scientific">Aphanothece hegewaldii CCALA 016</name>
    <dbReference type="NCBI Taxonomy" id="2107694"/>
    <lineage>
        <taxon>Bacteria</taxon>
        <taxon>Bacillati</taxon>
        <taxon>Cyanobacteriota</taxon>
        <taxon>Cyanophyceae</taxon>
        <taxon>Oscillatoriophycideae</taxon>
        <taxon>Chroococcales</taxon>
        <taxon>Aphanothecaceae</taxon>
        <taxon>Aphanothece</taxon>
    </lineage>
</organism>
<dbReference type="RefSeq" id="WP_106458980.1">
    <property type="nucleotide sequence ID" value="NZ_PXOH01000037.1"/>
</dbReference>
<reference evidence="1 2" key="1">
    <citation type="submission" date="2018-03" db="EMBL/GenBank/DDBJ databases">
        <title>The ancient ancestry and fast evolution of plastids.</title>
        <authorList>
            <person name="Moore K.R."/>
            <person name="Magnabosco C."/>
            <person name="Momper L."/>
            <person name="Gold D.A."/>
            <person name="Bosak T."/>
            <person name="Fournier G.P."/>
        </authorList>
    </citation>
    <scope>NUCLEOTIDE SEQUENCE [LARGE SCALE GENOMIC DNA]</scope>
    <source>
        <strain evidence="1 2">CCALA 016</strain>
    </source>
</reference>
<evidence type="ECO:0000313" key="1">
    <source>
        <dbReference type="EMBL" id="PSF32483.1"/>
    </source>
</evidence>
<name>A0A2T1LS95_9CHRO</name>
<dbReference type="Proteomes" id="UP000239001">
    <property type="component" value="Unassembled WGS sequence"/>
</dbReference>
<reference evidence="1 2" key="2">
    <citation type="submission" date="2018-03" db="EMBL/GenBank/DDBJ databases">
        <authorList>
            <person name="Keele B.F."/>
        </authorList>
    </citation>
    <scope>NUCLEOTIDE SEQUENCE [LARGE SCALE GENOMIC DNA]</scope>
    <source>
        <strain evidence="1 2">CCALA 016</strain>
    </source>
</reference>
<accession>A0A2T1LS95</accession>